<keyword evidence="1" id="KW-0472">Membrane</keyword>
<evidence type="ECO:0000256" key="1">
    <source>
        <dbReference type="SAM" id="Phobius"/>
    </source>
</evidence>
<name>A0A367RPH9_NOSPU</name>
<dbReference type="EMBL" id="LXQE01000146">
    <property type="protein sequence ID" value="RCJ37222.1"/>
    <property type="molecule type" value="Genomic_DNA"/>
</dbReference>
<organism evidence="2 3">
    <name type="scientific">Nostoc punctiforme NIES-2108</name>
    <dbReference type="NCBI Taxonomy" id="1356359"/>
    <lineage>
        <taxon>Bacteria</taxon>
        <taxon>Bacillati</taxon>
        <taxon>Cyanobacteriota</taxon>
        <taxon>Cyanophyceae</taxon>
        <taxon>Nostocales</taxon>
        <taxon>Nostocaceae</taxon>
        <taxon>Nostoc</taxon>
    </lineage>
</organism>
<evidence type="ECO:0000313" key="3">
    <source>
        <dbReference type="Proteomes" id="UP000252085"/>
    </source>
</evidence>
<reference evidence="2 3" key="1">
    <citation type="submission" date="2016-04" db="EMBL/GenBank/DDBJ databases">
        <authorList>
            <person name="Evans L.H."/>
            <person name="Alamgir A."/>
            <person name="Owens N."/>
            <person name="Weber N.D."/>
            <person name="Virtaneva K."/>
            <person name="Barbian K."/>
            <person name="Babar A."/>
            <person name="Rosenke K."/>
        </authorList>
    </citation>
    <scope>NUCLEOTIDE SEQUENCE [LARGE SCALE GENOMIC DNA]</scope>
    <source>
        <strain evidence="2">NIES-2108</strain>
    </source>
</reference>
<dbReference type="Proteomes" id="UP000252085">
    <property type="component" value="Unassembled WGS sequence"/>
</dbReference>
<evidence type="ECO:0000313" key="2">
    <source>
        <dbReference type="EMBL" id="RCJ37222.1"/>
    </source>
</evidence>
<keyword evidence="1" id="KW-0812">Transmembrane</keyword>
<dbReference type="AlphaFoldDB" id="A0A367RPH9"/>
<sequence>MYSLDVNFLKDRPAYQKKPERQGGIALKFPTGDLTLLYVGVAVGIGLPALLGTAWWLLQGKIVELDGQIAQLDQESKRLDTEIGNINKIKAETNAIKGETQALVTVFDQIRPWSAMLQDLRDRIPSAVQIENIKQIPPIAVAAGQPPNNPAGGLEINGLARSFNDVNDFLLSLQQSQFLKPTETRILTATLVDAPLTPSASQSSTDVIIKPPQVVKYTIQSSMNDVPASELIRELEKKGTVGLVTRIRNMQQTGVISK</sequence>
<keyword evidence="1" id="KW-1133">Transmembrane helix</keyword>
<proteinExistence type="predicted"/>
<dbReference type="InterPro" id="IPR052534">
    <property type="entry name" value="Extracell_DNA_Util/SecSys_Comp"/>
</dbReference>
<dbReference type="InterPro" id="IPR007813">
    <property type="entry name" value="PilN"/>
</dbReference>
<dbReference type="PANTHER" id="PTHR40278:SF1">
    <property type="entry name" value="DNA UTILIZATION PROTEIN HOFN"/>
    <property type="match status" value="1"/>
</dbReference>
<accession>A0A367RPH9</accession>
<gene>
    <name evidence="2" type="ORF">A6769_14235</name>
</gene>
<dbReference type="PANTHER" id="PTHR40278">
    <property type="entry name" value="DNA UTILIZATION PROTEIN HOFN"/>
    <property type="match status" value="1"/>
</dbReference>
<dbReference type="Pfam" id="PF05137">
    <property type="entry name" value="PilN"/>
    <property type="match status" value="1"/>
</dbReference>
<comment type="caution">
    <text evidence="2">The sequence shown here is derived from an EMBL/GenBank/DDBJ whole genome shotgun (WGS) entry which is preliminary data.</text>
</comment>
<feature type="transmembrane region" description="Helical" evidence="1">
    <location>
        <begin position="36"/>
        <end position="58"/>
    </location>
</feature>
<protein>
    <submittedName>
        <fullName evidence="2">Fimbrial protein</fullName>
    </submittedName>
</protein>